<dbReference type="PANTHER" id="PTHR12736:SF7">
    <property type="entry name" value="LANC-LIKE PROTEIN 3"/>
    <property type="match status" value="1"/>
</dbReference>
<accession>A0ABW3SXK8</accession>
<protein>
    <submittedName>
        <fullName evidence="1">Lanthionine synthetase LanC family protein</fullName>
    </submittedName>
</protein>
<evidence type="ECO:0000313" key="1">
    <source>
        <dbReference type="EMBL" id="MFD1189658.1"/>
    </source>
</evidence>
<dbReference type="PANTHER" id="PTHR12736">
    <property type="entry name" value="LANC-LIKE PROTEIN"/>
    <property type="match status" value="1"/>
</dbReference>
<dbReference type="Gene3D" id="1.50.10.20">
    <property type="match status" value="1"/>
</dbReference>
<dbReference type="RefSeq" id="WP_377352548.1">
    <property type="nucleotide sequence ID" value="NZ_JBHTLQ010000005.1"/>
</dbReference>
<organism evidence="1 2">
    <name type="scientific">Phenylobacterium conjunctum</name>
    <dbReference type="NCBI Taxonomy" id="1298959"/>
    <lineage>
        <taxon>Bacteria</taxon>
        <taxon>Pseudomonadati</taxon>
        <taxon>Pseudomonadota</taxon>
        <taxon>Alphaproteobacteria</taxon>
        <taxon>Caulobacterales</taxon>
        <taxon>Caulobacteraceae</taxon>
        <taxon>Phenylobacterium</taxon>
    </lineage>
</organism>
<keyword evidence="2" id="KW-1185">Reference proteome</keyword>
<dbReference type="Proteomes" id="UP001597216">
    <property type="component" value="Unassembled WGS sequence"/>
</dbReference>
<dbReference type="SMART" id="SM01260">
    <property type="entry name" value="LANC_like"/>
    <property type="match status" value="1"/>
</dbReference>
<evidence type="ECO:0000313" key="2">
    <source>
        <dbReference type="Proteomes" id="UP001597216"/>
    </source>
</evidence>
<dbReference type="PRINTS" id="PR01950">
    <property type="entry name" value="LANCSUPER"/>
</dbReference>
<dbReference type="InterPro" id="IPR007822">
    <property type="entry name" value="LANC-like"/>
</dbReference>
<dbReference type="CDD" id="cd04434">
    <property type="entry name" value="LanC_like"/>
    <property type="match status" value="1"/>
</dbReference>
<reference evidence="2" key="1">
    <citation type="journal article" date="2019" name="Int. J. Syst. Evol. Microbiol.">
        <title>The Global Catalogue of Microorganisms (GCM) 10K type strain sequencing project: providing services to taxonomists for standard genome sequencing and annotation.</title>
        <authorList>
            <consortium name="The Broad Institute Genomics Platform"/>
            <consortium name="The Broad Institute Genome Sequencing Center for Infectious Disease"/>
            <person name="Wu L."/>
            <person name="Ma J."/>
        </authorList>
    </citation>
    <scope>NUCLEOTIDE SEQUENCE [LARGE SCALE GENOMIC DNA]</scope>
    <source>
        <strain evidence="2">CCUG 55074</strain>
    </source>
</reference>
<dbReference type="PRINTS" id="PR01955">
    <property type="entry name" value="LANCFRANKIA"/>
</dbReference>
<sequence length="431" mass="46878">MSRHLNTALEAVRFIRAQKVEGRAKWRRTDEADGIADYSLYHGACGVILLLLELHAAGQDPGALDEAIAAGEEVVEYLAKKDRLSVSMSTGWPGYAFAMSELARVSGREDFRACAVRCLEKLHAQSTPRGAGIGWIETAPFADITGFSDDREIYDQSVGAAGAGLLMIYAHRQGLHAEALNWAKAVAERLLEVAEPDPDGLRWRLMNDMPFPFTAPNFAHGGAGVGYFLIQLFRETGDARYLDAAREAARYTMSRSKPMGQGKLVVHTEEARRPIFYLGACHGPAGTGRLLLELHEITGDAHWLEEAKALMEGLTATGAPRTRSAGYWNNFGQCCGDAGVGEFALLMAARTGDESYRELAQACADVIEEASDLKPDGRRWVQAEHRERPDFLQAQTGYMQGAAGIASFLLHLATTEAGAPVKIALPDWPSA</sequence>
<dbReference type="Pfam" id="PF05147">
    <property type="entry name" value="LANC_like"/>
    <property type="match status" value="1"/>
</dbReference>
<gene>
    <name evidence="1" type="ORF">ACFQ27_03630</name>
</gene>
<comment type="caution">
    <text evidence="1">The sequence shown here is derived from an EMBL/GenBank/DDBJ whole genome shotgun (WGS) entry which is preliminary data.</text>
</comment>
<proteinExistence type="predicted"/>
<name>A0ABW3SXK8_9CAUL</name>
<dbReference type="EMBL" id="JBHTLQ010000005">
    <property type="protein sequence ID" value="MFD1189658.1"/>
    <property type="molecule type" value="Genomic_DNA"/>
</dbReference>
<dbReference type="SUPFAM" id="SSF158745">
    <property type="entry name" value="LanC-like"/>
    <property type="match status" value="1"/>
</dbReference>